<comment type="caution">
    <text evidence="2">The sequence shown here is derived from an EMBL/GenBank/DDBJ whole genome shotgun (WGS) entry which is preliminary data.</text>
</comment>
<dbReference type="SUPFAM" id="SSF52047">
    <property type="entry name" value="RNI-like"/>
    <property type="match status" value="1"/>
</dbReference>
<evidence type="ECO:0000313" key="2">
    <source>
        <dbReference type="EMBL" id="KAK2150890.1"/>
    </source>
</evidence>
<evidence type="ECO:0000256" key="1">
    <source>
        <dbReference type="SAM" id="MobiDB-lite"/>
    </source>
</evidence>
<dbReference type="Gene3D" id="3.80.10.10">
    <property type="entry name" value="Ribonuclease Inhibitor"/>
    <property type="match status" value="1"/>
</dbReference>
<protein>
    <submittedName>
        <fullName evidence="2">Uncharacterized protein</fullName>
    </submittedName>
</protein>
<feature type="region of interest" description="Disordered" evidence="1">
    <location>
        <begin position="116"/>
        <end position="159"/>
    </location>
</feature>
<accession>A0AAD9JEH8</accession>
<evidence type="ECO:0000313" key="3">
    <source>
        <dbReference type="Proteomes" id="UP001209878"/>
    </source>
</evidence>
<sequence>MRPTTLPKARPASSAPKGWAQSLCDCLRQWTRLRQLHLEQCRLTSQTFDVVSTGIRQCHELQEFICWGNKLGDYEDTFRGLLRDCSQLRITAGDCGLSPSTVKRLEKEFVERFDYVLGEEEDGEEEEEDGEEEEEDGKEEEEDGKEEEEDGKEEEDTDIDYVSVMDLWTVRVTTCASCSFVLTRSEKTPTDGLFCTLTTGQENSGLRHLDLTSPHNRCSAH</sequence>
<name>A0AAD9JEH8_RIDPI</name>
<gene>
    <name evidence="2" type="ORF">NP493_2708g00013</name>
</gene>
<dbReference type="InterPro" id="IPR032675">
    <property type="entry name" value="LRR_dom_sf"/>
</dbReference>
<feature type="compositionally biased region" description="Acidic residues" evidence="1">
    <location>
        <begin position="117"/>
        <end position="159"/>
    </location>
</feature>
<dbReference type="Proteomes" id="UP001209878">
    <property type="component" value="Unassembled WGS sequence"/>
</dbReference>
<dbReference type="EMBL" id="JAODUO010002698">
    <property type="protein sequence ID" value="KAK2150890.1"/>
    <property type="molecule type" value="Genomic_DNA"/>
</dbReference>
<proteinExistence type="predicted"/>
<keyword evidence="3" id="KW-1185">Reference proteome</keyword>
<reference evidence="2" key="1">
    <citation type="journal article" date="2023" name="Mol. Biol. Evol.">
        <title>Third-Generation Sequencing Reveals the Adaptive Role of the Epigenome in Three Deep-Sea Polychaetes.</title>
        <authorList>
            <person name="Perez M."/>
            <person name="Aroh O."/>
            <person name="Sun Y."/>
            <person name="Lan Y."/>
            <person name="Juniper S.K."/>
            <person name="Young C.R."/>
            <person name="Angers B."/>
            <person name="Qian P.Y."/>
        </authorList>
    </citation>
    <scope>NUCLEOTIDE SEQUENCE</scope>
    <source>
        <strain evidence="2">R07B-5</strain>
    </source>
</reference>
<dbReference type="AlphaFoldDB" id="A0AAD9JEH8"/>
<organism evidence="2 3">
    <name type="scientific">Ridgeia piscesae</name>
    <name type="common">Tubeworm</name>
    <dbReference type="NCBI Taxonomy" id="27915"/>
    <lineage>
        <taxon>Eukaryota</taxon>
        <taxon>Metazoa</taxon>
        <taxon>Spiralia</taxon>
        <taxon>Lophotrochozoa</taxon>
        <taxon>Annelida</taxon>
        <taxon>Polychaeta</taxon>
        <taxon>Sedentaria</taxon>
        <taxon>Canalipalpata</taxon>
        <taxon>Sabellida</taxon>
        <taxon>Siboglinidae</taxon>
        <taxon>Ridgeia</taxon>
    </lineage>
</organism>